<dbReference type="InterPro" id="IPR036388">
    <property type="entry name" value="WH-like_DNA-bd_sf"/>
</dbReference>
<evidence type="ECO:0000256" key="3">
    <source>
        <dbReference type="ARBA" id="ARBA00023163"/>
    </source>
</evidence>
<keyword evidence="1" id="KW-0805">Transcription regulation</keyword>
<dbReference type="SUPFAM" id="SSF48008">
    <property type="entry name" value="GntR ligand-binding domain-like"/>
    <property type="match status" value="1"/>
</dbReference>
<dbReference type="SMART" id="SM00345">
    <property type="entry name" value="HTH_GNTR"/>
    <property type="match status" value="1"/>
</dbReference>
<gene>
    <name evidence="5" type="primary">lutR12</name>
    <name evidence="5" type="ORF">VPARA_49520</name>
</gene>
<accession>A0A0H2LUE0</accession>
<dbReference type="SUPFAM" id="SSF46785">
    <property type="entry name" value="Winged helix' DNA-binding domain"/>
    <property type="match status" value="1"/>
</dbReference>
<name>A0A0H2LUE0_VARPD</name>
<keyword evidence="2" id="KW-0238">DNA-binding</keyword>
<dbReference type="SMART" id="SM00895">
    <property type="entry name" value="FCD"/>
    <property type="match status" value="1"/>
</dbReference>
<dbReference type="InterPro" id="IPR000524">
    <property type="entry name" value="Tscrpt_reg_HTH_GntR"/>
</dbReference>
<protein>
    <submittedName>
        <fullName evidence="5">HTH-type transcriptional regulator LutR</fullName>
    </submittedName>
</protein>
<dbReference type="InterPro" id="IPR011711">
    <property type="entry name" value="GntR_C"/>
</dbReference>
<evidence type="ECO:0000256" key="1">
    <source>
        <dbReference type="ARBA" id="ARBA00023015"/>
    </source>
</evidence>
<evidence type="ECO:0000313" key="5">
    <source>
        <dbReference type="EMBL" id="KLN53824.1"/>
    </source>
</evidence>
<dbReference type="CDD" id="cd07377">
    <property type="entry name" value="WHTH_GntR"/>
    <property type="match status" value="1"/>
</dbReference>
<reference evidence="5 6" key="1">
    <citation type="submission" date="2015-03" db="EMBL/GenBank/DDBJ databases">
        <title>Genome sequence of Variovorax paradoxus TBEA6.</title>
        <authorList>
            <person name="Poehlein A."/>
            <person name="Schuldes J."/>
            <person name="Wuebbeler J.H."/>
            <person name="Hiessl S."/>
            <person name="Steinbuechel A."/>
            <person name="Daniel R."/>
        </authorList>
    </citation>
    <scope>NUCLEOTIDE SEQUENCE [LARGE SCALE GENOMIC DNA]</scope>
    <source>
        <strain evidence="5 6">TBEA6</strain>
    </source>
</reference>
<dbReference type="Gene3D" id="1.20.120.530">
    <property type="entry name" value="GntR ligand-binding domain-like"/>
    <property type="match status" value="1"/>
</dbReference>
<evidence type="ECO:0000313" key="6">
    <source>
        <dbReference type="Proteomes" id="UP000035170"/>
    </source>
</evidence>
<dbReference type="Gene3D" id="1.10.10.10">
    <property type="entry name" value="Winged helix-like DNA-binding domain superfamily/Winged helix DNA-binding domain"/>
    <property type="match status" value="1"/>
</dbReference>
<dbReference type="GO" id="GO:0003677">
    <property type="term" value="F:DNA binding"/>
    <property type="evidence" value="ECO:0007669"/>
    <property type="project" value="UniProtKB-KW"/>
</dbReference>
<organism evidence="5 6">
    <name type="scientific">Variovorax paradoxus</name>
    <dbReference type="NCBI Taxonomy" id="34073"/>
    <lineage>
        <taxon>Bacteria</taxon>
        <taxon>Pseudomonadati</taxon>
        <taxon>Pseudomonadota</taxon>
        <taxon>Betaproteobacteria</taxon>
        <taxon>Burkholderiales</taxon>
        <taxon>Comamonadaceae</taxon>
        <taxon>Variovorax</taxon>
    </lineage>
</organism>
<dbReference type="EMBL" id="JZWI01000029">
    <property type="protein sequence ID" value="KLN53824.1"/>
    <property type="molecule type" value="Genomic_DNA"/>
</dbReference>
<evidence type="ECO:0000259" key="4">
    <source>
        <dbReference type="PROSITE" id="PS50949"/>
    </source>
</evidence>
<dbReference type="InterPro" id="IPR036390">
    <property type="entry name" value="WH_DNA-bd_sf"/>
</dbReference>
<dbReference type="GO" id="GO:0003700">
    <property type="term" value="F:DNA-binding transcription factor activity"/>
    <property type="evidence" value="ECO:0007669"/>
    <property type="project" value="InterPro"/>
</dbReference>
<dbReference type="Proteomes" id="UP000035170">
    <property type="component" value="Unassembled WGS sequence"/>
</dbReference>
<dbReference type="Pfam" id="PF07729">
    <property type="entry name" value="FCD"/>
    <property type="match status" value="1"/>
</dbReference>
<sequence>MQPAKTLDASSLQDQIRGLLEKDILDGTLSPGMPIDEKALAASFNTSRTPVREALLLLSARGLVDIVPRTGIYVRQLRANELVAMMEALGELEGVLARLAALRIGPALRGELQRALQGTAACAQADDAEGYQRANAALHDVIYRASGNPFIVEQAQTVRLRIAAYRGRMFEKPGRLAASQREHERVVEWILKGHADNAAEAMRDHISVGGKVFADLVLVNKLG</sequence>
<dbReference type="AlphaFoldDB" id="A0A0H2LUE0"/>
<dbReference type="RefSeq" id="WP_047786426.1">
    <property type="nucleotide sequence ID" value="NZ_JZWI01000029.1"/>
</dbReference>
<dbReference type="PATRIC" id="fig|34073.19.peg.5070"/>
<feature type="domain" description="HTH gntR-type" evidence="4">
    <location>
        <begin position="10"/>
        <end position="77"/>
    </location>
</feature>
<dbReference type="PANTHER" id="PTHR43537">
    <property type="entry name" value="TRANSCRIPTIONAL REGULATOR, GNTR FAMILY"/>
    <property type="match status" value="1"/>
</dbReference>
<proteinExistence type="predicted"/>
<comment type="caution">
    <text evidence="5">The sequence shown here is derived from an EMBL/GenBank/DDBJ whole genome shotgun (WGS) entry which is preliminary data.</text>
</comment>
<dbReference type="Pfam" id="PF00392">
    <property type="entry name" value="GntR"/>
    <property type="match status" value="1"/>
</dbReference>
<evidence type="ECO:0000256" key="2">
    <source>
        <dbReference type="ARBA" id="ARBA00023125"/>
    </source>
</evidence>
<keyword evidence="3" id="KW-0804">Transcription</keyword>
<dbReference type="InterPro" id="IPR008920">
    <property type="entry name" value="TF_FadR/GntR_C"/>
</dbReference>
<keyword evidence="6" id="KW-1185">Reference proteome</keyword>
<dbReference type="PROSITE" id="PS50949">
    <property type="entry name" value="HTH_GNTR"/>
    <property type="match status" value="1"/>
</dbReference>
<dbReference type="PANTHER" id="PTHR43537:SF49">
    <property type="entry name" value="TRANSCRIPTIONAL REGULATORY PROTEIN"/>
    <property type="match status" value="1"/>
</dbReference>